<reference evidence="1" key="1">
    <citation type="journal article" date="2015" name="BMC Evol. Biol.">
        <title>Characterization of fossilized relatives of the White Spot Syndrome Virus in genomes of decapod crustaceans.</title>
        <authorList>
            <person name="Rozenberg A."/>
            <person name="Brand P."/>
            <person name="Rivera N."/>
            <person name="Leese F."/>
            <person name="Schubart C.D."/>
        </authorList>
    </citation>
    <scope>NUCLEOTIDE SEQUENCE</scope>
    <source>
        <strain evidence="1">747*9</strain>
    </source>
</reference>
<protein>
    <submittedName>
        <fullName evidence="1">Wsv419-like protein</fullName>
    </submittedName>
</protein>
<dbReference type="EMBL" id="KR820242">
    <property type="protein sequence ID" value="AKS10624.1"/>
    <property type="molecule type" value="Genomic_DNA"/>
</dbReference>
<accession>A0A0K0VL98</accession>
<sequence>MDEQQLKGRRGRRRDVEILASRLLSSEILHGRNIASAKEIRNWYNDFKLDTCRRAAAVLLSTLLEYYRRGKPQRTVYDYTFNLILDSKFEMGWKNLFPKSKVSCEKIIKDPWSLLTISDMLCTKKKHKEEGEEYVAYYRAILLSLSEEGGQASYQLLCHSPPPLLVNDIKCKRPRIVSVQLLRDETTRLYKLAMGMVNVIEAQGQI</sequence>
<name>A0A0K0VL98_9VIRU</name>
<proteinExistence type="predicted"/>
<organism evidence="1">
    <name type="scientific">Metopaulias depressus WSSV-like virus</name>
    <dbReference type="NCBI Taxonomy" id="1675544"/>
    <lineage>
        <taxon>Viruses</taxon>
        <taxon>Viruses incertae sedis</taxon>
        <taxon>Naldaviricetes</taxon>
        <taxon>Nimaviridae</taxon>
        <taxon>Whispovirus</taxon>
    </lineage>
</organism>
<evidence type="ECO:0000313" key="1">
    <source>
        <dbReference type="EMBL" id="AKS10624.1"/>
    </source>
</evidence>